<sequence length="326" mass="36974">MSYVADLPPWAALTLYLSHVDAHLISGCEVTIDIRKDALVGLASVQHSFLRRTLGLSSRSLTTVLFTETGLWPIHYRRLSLALHFLLYVVTQRPQLPLAAVAESRWLALNGSASWLGDIHFALQQLPAPVMLPLLRPLTQDVITLCMQHLVDSMRSSLAQDVLASQRLVVLQARPPGRGVLARREYLGINCAPHRRAVCRLLASEHPFAVERLRRRTQPTPRNWRICRFCRTQDAIENEEHVLMLCPAEPLRRIREPFMRDVHQILRSHKRAVGISSPLLFLIEMLGHDCTLGRTGQYVYDIFQCCDAIPLLVVTSMEQLLSYATQ</sequence>
<proteinExistence type="predicted"/>
<reference evidence="1 2" key="1">
    <citation type="journal article" date="2016" name="Mol. Biol. Evol.">
        <title>Comparative Genomics of Early-Diverging Mushroom-Forming Fungi Provides Insights into the Origins of Lignocellulose Decay Capabilities.</title>
        <authorList>
            <person name="Nagy L.G."/>
            <person name="Riley R."/>
            <person name="Tritt A."/>
            <person name="Adam C."/>
            <person name="Daum C."/>
            <person name="Floudas D."/>
            <person name="Sun H."/>
            <person name="Yadav J.S."/>
            <person name="Pangilinan J."/>
            <person name="Larsson K.H."/>
            <person name="Matsuura K."/>
            <person name="Barry K."/>
            <person name="Labutti K."/>
            <person name="Kuo R."/>
            <person name="Ohm R.A."/>
            <person name="Bhattacharya S.S."/>
            <person name="Shirouzu T."/>
            <person name="Yoshinaga Y."/>
            <person name="Martin F.M."/>
            <person name="Grigoriev I.V."/>
            <person name="Hibbett D.S."/>
        </authorList>
    </citation>
    <scope>NUCLEOTIDE SEQUENCE [LARGE SCALE GENOMIC DNA]</scope>
    <source>
        <strain evidence="1 2">L-15889</strain>
    </source>
</reference>
<accession>A0A165NX67</accession>
<dbReference type="Proteomes" id="UP000076727">
    <property type="component" value="Unassembled WGS sequence"/>
</dbReference>
<dbReference type="OrthoDB" id="2802125at2759"/>
<dbReference type="AlphaFoldDB" id="A0A165NX67"/>
<gene>
    <name evidence="1" type="ORF">DAEQUDRAFT_394683</name>
</gene>
<evidence type="ECO:0000313" key="1">
    <source>
        <dbReference type="EMBL" id="KZT67491.1"/>
    </source>
</evidence>
<evidence type="ECO:0008006" key="3">
    <source>
        <dbReference type="Google" id="ProtNLM"/>
    </source>
</evidence>
<protein>
    <recommendedName>
        <fullName evidence="3">Reverse transcriptase zinc-binding domain-containing protein</fullName>
    </recommendedName>
</protein>
<dbReference type="EMBL" id="KV429076">
    <property type="protein sequence ID" value="KZT67491.1"/>
    <property type="molecule type" value="Genomic_DNA"/>
</dbReference>
<keyword evidence="2" id="KW-1185">Reference proteome</keyword>
<dbReference type="STRING" id="1314783.A0A165NX67"/>
<evidence type="ECO:0000313" key="2">
    <source>
        <dbReference type="Proteomes" id="UP000076727"/>
    </source>
</evidence>
<organism evidence="1 2">
    <name type="scientific">Daedalea quercina L-15889</name>
    <dbReference type="NCBI Taxonomy" id="1314783"/>
    <lineage>
        <taxon>Eukaryota</taxon>
        <taxon>Fungi</taxon>
        <taxon>Dikarya</taxon>
        <taxon>Basidiomycota</taxon>
        <taxon>Agaricomycotina</taxon>
        <taxon>Agaricomycetes</taxon>
        <taxon>Polyporales</taxon>
        <taxon>Fomitopsis</taxon>
    </lineage>
</organism>
<name>A0A165NX67_9APHY</name>